<gene>
    <name evidence="2" type="ORF">JP75_14380</name>
</gene>
<keyword evidence="3" id="KW-1185">Reference proteome</keyword>
<proteinExistence type="predicted"/>
<dbReference type="EMBL" id="JQGC01000012">
    <property type="protein sequence ID" value="KFL30656.1"/>
    <property type="molecule type" value="Genomic_DNA"/>
</dbReference>
<keyword evidence="1" id="KW-0472">Membrane</keyword>
<keyword evidence="1" id="KW-1133">Transmembrane helix</keyword>
<feature type="transmembrane region" description="Helical" evidence="1">
    <location>
        <begin position="37"/>
        <end position="57"/>
    </location>
</feature>
<evidence type="ECO:0000313" key="3">
    <source>
        <dbReference type="Proteomes" id="UP000028981"/>
    </source>
</evidence>
<feature type="transmembrane region" description="Helical" evidence="1">
    <location>
        <begin position="77"/>
        <end position="99"/>
    </location>
</feature>
<accession>A0A087M1A3</accession>
<dbReference type="AlphaFoldDB" id="A0A087M1A3"/>
<dbReference type="Proteomes" id="UP000028981">
    <property type="component" value="Unassembled WGS sequence"/>
</dbReference>
<name>A0A087M1A3_9HYPH</name>
<organism evidence="2 3">
    <name type="scientific">Devosia riboflavina</name>
    <dbReference type="NCBI Taxonomy" id="46914"/>
    <lineage>
        <taxon>Bacteria</taxon>
        <taxon>Pseudomonadati</taxon>
        <taxon>Pseudomonadota</taxon>
        <taxon>Alphaproteobacteria</taxon>
        <taxon>Hyphomicrobiales</taxon>
        <taxon>Devosiaceae</taxon>
        <taxon>Devosia</taxon>
    </lineage>
</organism>
<comment type="caution">
    <text evidence="2">The sequence shown here is derived from an EMBL/GenBank/DDBJ whole genome shotgun (WGS) entry which is preliminary data.</text>
</comment>
<evidence type="ECO:0000256" key="1">
    <source>
        <dbReference type="SAM" id="Phobius"/>
    </source>
</evidence>
<evidence type="ECO:0000313" key="2">
    <source>
        <dbReference type="EMBL" id="KFL30656.1"/>
    </source>
</evidence>
<sequence>MISVGIDQFSMDAKFATLRISVNALGHSMFFTRLGTMAAWLALLMATGRIGISVYIITSVPNADEARAWAARYLGQAPAQAIDQAAMVAACAIALGILVEISRAVRR</sequence>
<reference evidence="2 3" key="1">
    <citation type="submission" date="2014-08" db="EMBL/GenBank/DDBJ databases">
        <authorList>
            <person name="Hassan Y.I."/>
            <person name="Lepp D."/>
            <person name="Zhou T."/>
        </authorList>
    </citation>
    <scope>NUCLEOTIDE SEQUENCE [LARGE SCALE GENOMIC DNA]</scope>
    <source>
        <strain evidence="2 3">IFO13584</strain>
    </source>
</reference>
<dbReference type="STRING" id="46914.JP75_14380"/>
<protein>
    <submittedName>
        <fullName evidence="2">Uncharacterized protein</fullName>
    </submittedName>
</protein>
<keyword evidence="1" id="KW-0812">Transmembrane</keyword>